<gene>
    <name evidence="3" type="ORF">CP49_16475</name>
</gene>
<evidence type="ECO:0000313" key="4">
    <source>
        <dbReference type="Proteomes" id="UP000051913"/>
    </source>
</evidence>
<dbReference type="InterPro" id="IPR050909">
    <property type="entry name" value="Bact_Autotransporter_VF"/>
</dbReference>
<dbReference type="Proteomes" id="UP000051913">
    <property type="component" value="Unassembled WGS sequence"/>
</dbReference>
<dbReference type="SUPFAM" id="SSF51126">
    <property type="entry name" value="Pectin lyase-like"/>
    <property type="match status" value="1"/>
</dbReference>
<feature type="region of interest" description="Disordered" evidence="1">
    <location>
        <begin position="3839"/>
        <end position="3872"/>
    </location>
</feature>
<organism evidence="3 4">
    <name type="scientific">Bradyrhizobium valentinum</name>
    <dbReference type="NCBI Taxonomy" id="1518501"/>
    <lineage>
        <taxon>Bacteria</taxon>
        <taxon>Pseudomonadati</taxon>
        <taxon>Pseudomonadota</taxon>
        <taxon>Alphaproteobacteria</taxon>
        <taxon>Hyphomicrobiales</taxon>
        <taxon>Nitrobacteraceae</taxon>
        <taxon>Bradyrhizobium</taxon>
    </lineage>
</organism>
<feature type="domain" description="Filamentous haemagglutinin FhaB/tRNA nuclease CdiA-like TPS" evidence="2">
    <location>
        <begin position="95"/>
        <end position="211"/>
    </location>
</feature>
<dbReference type="Pfam" id="PF05860">
    <property type="entry name" value="TPS"/>
    <property type="match status" value="1"/>
</dbReference>
<dbReference type="InterPro" id="IPR008638">
    <property type="entry name" value="FhaB/CdiA-like_TPS"/>
</dbReference>
<name>A0A0R3K6R7_9BRAD</name>
<dbReference type="SMART" id="SM00912">
    <property type="entry name" value="Haemagg_act"/>
    <property type="match status" value="1"/>
</dbReference>
<dbReference type="InterPro" id="IPR021026">
    <property type="entry name" value="Filamn_hemagglutn_DUF3739"/>
</dbReference>
<protein>
    <recommendedName>
        <fullName evidence="2">Filamentous haemagglutinin FhaB/tRNA nuclease CdiA-like TPS domain-containing protein</fullName>
    </recommendedName>
</protein>
<keyword evidence="4" id="KW-1185">Reference proteome</keyword>
<evidence type="ECO:0000313" key="3">
    <source>
        <dbReference type="EMBL" id="KRQ90397.1"/>
    </source>
</evidence>
<dbReference type="PANTHER" id="PTHR12338">
    <property type="entry name" value="AUTOTRANSPORTER"/>
    <property type="match status" value="1"/>
</dbReference>
<feature type="region of interest" description="Disordered" evidence="1">
    <location>
        <begin position="13"/>
        <end position="45"/>
    </location>
</feature>
<proteinExistence type="predicted"/>
<dbReference type="NCBIfam" id="TIGR01901">
    <property type="entry name" value="adhes_NPXG"/>
    <property type="match status" value="1"/>
</dbReference>
<dbReference type="STRING" id="1518501.CQ10_22605"/>
<accession>A0A0R3K6R7</accession>
<feature type="region of interest" description="Disordered" evidence="1">
    <location>
        <begin position="3891"/>
        <end position="3917"/>
    </location>
</feature>
<dbReference type="Pfam" id="PF12545">
    <property type="entry name" value="DUF3739"/>
    <property type="match status" value="1"/>
</dbReference>
<sequence length="3947" mass="405856">MAALLAGPQAYARPLGGNTPMPSQAAQSASQEASRAAQQAANSLKRATQSIQAMQAAQQAARDLARTAPSTVQNGLRSGGLVVMPNATPGATDGGAGLWQGANLPTEAKNGARTQVTVKQNQQKAILTWKEFNVGRETDLYFDQRAGGTDAKNWIALNRVDPSGAPSQILGSIKAEGQVYVINRNGIVFGGASQINVNTLVASSLSLSNQQFLAGINTSIVVSNGLAGYMHLPQFGDYNPNLPDTTKSADPANPVGQPAPFMPASAPGDVTVKAGAEIAAASGGKVMLFAPKVINSGQVSAQDGQVIMAAGEQIYLRTSISTQPDVPAAVRGLDVAVTGQMPWLFNYDHLRGALSGLPLNDPNNPPLYSESPYGLSLREIILPLMEARAAAVGYQVVNNGIVEANHGNITVMARGIVQNGLLSASTALNNRDGSIRLLAYSNGMLASSGSTDPAFLYWQTGSLHLMPGSVTSAMPDLSDASEIELSALSTRYKPGRVELRGNLIDIQSQANVIVPAGTISVVASSAAQFADEPVSGETPLHDGSRIYIGEEAYLSVAGLKDIAIAMDRNFVEAELRINELRDSVLYRDSWLRGQKIVVDRRESGAFTDGPMAGVSWGGAAGSWVGTPLADVSAWIGVGKTDLGELSTVGGSIFISSSGSIVTRTSSILDVSGGSVRYADGLVKTTKLIGADGRIYDIGDARPDQAYVAFAGGFTRSHDRWGITETWTSPLGKTGARYERGYTEGRDAGSIQFYAAEGVVLEGSYWGGVVVGERQAATGKYAKAGSLTFGGKDDSDRFWLLDKLIITGNPVMLPKDFTATTALDASWYSPPPNKSYLPERTTYLDSGVLAASELRNIELYVSDDFTLTQGTTLNLTPRSTFSVLANSVDTYSQNFRIDGTIRTAGGTVNLFNAESVKFGATGAIDVSGHWVNELTNGAAALAPQVDGGTITLMNAQFDVGAVLDVSGGGWLKNRSGKLQTQAGDGGTIQLNTIDMAEFAKADLRGYSAGSGGSLAFSTTGNLQIGGDVPAAADIFRLPETLFTERGFSSLHIGAGGSIIVPAGVTVSQLARSVDLTDAARLGSGTKFADMGPLVVLPLSQRVNLKPTSLSLTGNNISIGAGAIVQTDIGGSITLAASNVGSVIEIAGKLQALAGKINVSAGTVAVTDTGALVANGVPVIQTGAFGQRDGVVLGGGSVNVGGAVMLHAGSLIDVSGASGEIDLPVSGAFGSHATRSVALASNGGSVALSGSGLLEGTLRGHAGGSGARGGALTLSSVTAPLILSETATAQAGLILRPSALHSAGFADLTLSSSSTIRLASVDLTVGGSISIVGALVNGNGTSSRLSAPYISWRGVSSSDPTRAGTLTLAASLIDINSASIRGFEQSVLEASDIRLTPLRFGLGASLDVDGTLVLKAGQVYPTSQTSATIRASDKIVVQQNGEAGLALSVGGSLTLEAPVIEQGGNLRAPFGQITLKASQRLTLGSGSVTSVSGDGLILPYGNLSNNESWTIVTSELGQPVTIASLPEKRITLDGPSVDLAAGSVVDIRGGGDLHASEHVPGPGGSHNVLSRPGLYAIVPALNNTIGVPDATLRSGDRIWLDGGSGIPAGWYALLPARYALLPGAYAVQMVSGSQGASIPRSVGLTDGSTIMAGYRGNALDGSHDQLPSSWRVMSGDVVRKYSEYNEAFANTFFASDAFKLTQYRLTGQNIVTPRLPIDGGSVVFKATQDLILNGQLRSQAAAGGRGGLVDIAAQKIAILGTGQDAGALRADGYLVIDAVNLSGFGAGSLLVGGVRSGDTGGLRVDVTADNIIVRNGSSSALTGSEIILAASETIDVGAGSVIAARGEAPTGAGDLVMAPQVPQSINNNGTSNTSDDFVVPARDWGALIRVSNGDAVRVRRTNVDTTVGGQVTIGAGAVIDGGKALLIDATRSTAVTQATLSGAALSLASGRIGFGGGSGLVIDAAALAALANTQHLTLRSYSSIDFHRSVDLSGLKAVTFDAAALVGYGANPISVAGNRLVLENTASTFSEPAGAGHGSLSLTAVELAFGEGAKALRGFDTVMLMGTTRIVGEGNGRLDAGAATLTFSTPVLTGRGGASQSVTTTGAIAVAASGSTGPRDLDSLGTRWSLTGRSVAFDGRIDALGGAVDLASTNGDVVLAGGSLIDVGGFGKQFFDVAEYADAGRISLRAVGGSVLLNAGATLDLGSARDADGRPVGGGAGTLALASDGSQVVLDGTIKATAAAGQRGASFSLDIATLPNFAALSQRLNESGFSKSRAFRVRSGDVTVGGTTLAEEFSLSADQGIVTVAGTIDARARYGGAIAIYGGHGLVMTNAAVLRAGATDTVDHLGSGRVTVGISGGALNIQGGVIDVAGGEGGKVTLRAPVIEQPGADIVNVSFTGTIAGAREIVLEGYKRFDLAQLASNSNYVGVTINGSGQAELDLAATAAGKLNVLADYGAGTLVEFVRDFGISAAYGALSGLAGQANFHARAGMELNHTGDIVLKSNWNLGAGVVDQAGAIAAGVMAIDPILNKPYVVAGRQGDLLAGHTTMVYRTGGSIFREPGVLTLRAGGNLVLNGSISDGFFNFADPLDADYVAKANSYIADYNLLLNGGFNSGGGNSALTGWSDYASTTALPTRYLGLSFGGTQTAFITNVLQDIRASSLHVPYSAVANSPAAQGTMAGGAGDAVKYADLFPGVSQGGGQTVAPASWSYTLVAGATASGQAADPLQRMAGTSGSILLQEQPSFTYTANPVQQTRNSVVIDLNTGFSISLAPNTSSGTTTPENWLTPITSFSGVNDNATAVVAVGRSGQLPARALLDQLFAEFIAEKGLMRNSTDSAKGYKIIESSSSGYNFVMSVANFKSFYNEKIVPNLPAILATYTLPAPPVAPVQITASVATQVRTGAGDINIAASGDVKLKGGASIYTAGRRDLTVFSDFTTAPATASYGVGGGHLRIAAGGSIDVSLPADRSQMQHYTEWLKRQGAVDTPSYLFTPVWQSGRPDRPAEQSSWWIDYANFQRGVGALGGGNVDISAGGDLNNLTVAVPTNGRVRGGRTATEQKILELRNGGAMTVEAGGAVRAGYYYLGRGAGTIEAGEFAVGREVKITDGGRVTTYPIAPILSLGDATLNVHTAGDLRLQTFLDPLMVGKGEINEFSFMSGQTDRTALSLTSTGGDVILVGETTYLSKDLNVTGGTSDAWANVNNFAGNIYPSKLRIAALNGSVINESQYNTRTGLVPTLYTLPGSSPELRIIAADDVLVGSILMSRATPAMIPSPFEPVAGNTLVHVNLSGMHSVLTNPIGGAPSTAHALHLYNLSNPAHLPNENDYEPSRIYALNGSIIGTTYSKGVSIATAGITANEQTWFRAGTDIRNINYDLRNIHPTDVSLVEAGNDILGGPIYGSIYMQGPGAVAVSAGRDVYAPELHIMTVGNRAYDKNNRPVDFSQIYGLPDQGASITVTAGLKGKQPSYEAFMAAYLDPANVASMPDYLGLTPVEAVLPDPTTLKPGVKMSSLIGDSVVPLYLANEYRLVKGGYDEAKLIAFVASQTGRTLPADQALVAYRGLPAEKQQAFLFASGTWKMTRTGMASFVADVTGETLSPLDAWTRFKTLPQFTQERFLRQVHMQELREAGIDQKSPGEDGQPRNVGYNRGYAAIEKLFPGQDWKGDVTVGNALFRTMAGGNVDVLTPGGGLQVAALGKAAPSGYGLVTLGYGDINIFARNNVVVNRSRILTFGGGDEIIWSTVGDIDAGRGAKTVRVSSAPEVQTDIDAVTRILEKADMSGSGIGTIIGFTGVEEGDVHLFAPQGTINADDGGVRVSGNLNIGALFVLNADNFQVSGEVKGLPAKESSASPLKLEGGDASQKAATDAAKDVTQSGAGQQPSVIIVEVLGFGGGGGDAPVNQDEQQERRGGVNEQRSQNPDSAYQVLGAGQMTADEARQVIAERRRVSGRR</sequence>
<reference evidence="3 4" key="1">
    <citation type="submission" date="2014-03" db="EMBL/GenBank/DDBJ databases">
        <title>Bradyrhizobium valentinum sp. nov., isolated from effective nodules of Lupinus mariae-josephae, a lupine endemic of basic-lime soils in Eastern Spain.</title>
        <authorList>
            <person name="Duran D."/>
            <person name="Rey L."/>
            <person name="Navarro A."/>
            <person name="Busquets A."/>
            <person name="Imperial J."/>
            <person name="Ruiz-Argueso T."/>
        </authorList>
    </citation>
    <scope>NUCLEOTIDE SEQUENCE [LARGE SCALE GENOMIC DNA]</scope>
    <source>
        <strain evidence="3 4">LmjM3</strain>
    </source>
</reference>
<dbReference type="InterPro" id="IPR012334">
    <property type="entry name" value="Pectin_lyas_fold"/>
</dbReference>
<comment type="caution">
    <text evidence="3">The sequence shown here is derived from an EMBL/GenBank/DDBJ whole genome shotgun (WGS) entry which is preliminary data.</text>
</comment>
<evidence type="ECO:0000256" key="1">
    <source>
        <dbReference type="SAM" id="MobiDB-lite"/>
    </source>
</evidence>
<dbReference type="InterPro" id="IPR011050">
    <property type="entry name" value="Pectin_lyase_fold/virulence"/>
</dbReference>
<dbReference type="EMBL" id="LLXX01000236">
    <property type="protein sequence ID" value="KRQ90397.1"/>
    <property type="molecule type" value="Genomic_DNA"/>
</dbReference>
<feature type="compositionally biased region" description="Low complexity" evidence="1">
    <location>
        <begin position="23"/>
        <end position="45"/>
    </location>
</feature>
<dbReference type="Gene3D" id="2.160.20.10">
    <property type="entry name" value="Single-stranded right-handed beta-helix, Pectin lyase-like"/>
    <property type="match status" value="2"/>
</dbReference>
<evidence type="ECO:0000259" key="2">
    <source>
        <dbReference type="SMART" id="SM00912"/>
    </source>
</evidence>
<dbReference type="PANTHER" id="PTHR12338:SF5">
    <property type="entry name" value="ANTIGEN 43-RELATED"/>
    <property type="match status" value="1"/>
</dbReference>